<dbReference type="SUPFAM" id="SSF158472">
    <property type="entry name" value="HAMP domain-like"/>
    <property type="match status" value="1"/>
</dbReference>
<evidence type="ECO:0000313" key="4">
    <source>
        <dbReference type="EMBL" id="MEM5947283.1"/>
    </source>
</evidence>
<feature type="transmembrane region" description="Helical" evidence="1">
    <location>
        <begin position="178"/>
        <end position="199"/>
    </location>
</feature>
<comment type="caution">
    <text evidence="4">The sequence shown here is derived from an EMBL/GenBank/DDBJ whole genome shotgun (WGS) entry which is preliminary data.</text>
</comment>
<dbReference type="EMBL" id="JBCHKQ010000001">
    <property type="protein sequence ID" value="MEM5947283.1"/>
    <property type="molecule type" value="Genomic_DNA"/>
</dbReference>
<dbReference type="CDD" id="cd07302">
    <property type="entry name" value="CHD"/>
    <property type="match status" value="1"/>
</dbReference>
<dbReference type="InterPro" id="IPR050697">
    <property type="entry name" value="Adenylyl/Guanylyl_Cyclase_3/4"/>
</dbReference>
<dbReference type="RefSeq" id="WP_420068732.1">
    <property type="nucleotide sequence ID" value="NZ_JBCHKQ010000001.1"/>
</dbReference>
<keyword evidence="1" id="KW-0812">Transmembrane</keyword>
<evidence type="ECO:0000259" key="2">
    <source>
        <dbReference type="PROSITE" id="PS50125"/>
    </source>
</evidence>
<dbReference type="GO" id="GO:0016779">
    <property type="term" value="F:nucleotidyltransferase activity"/>
    <property type="evidence" value="ECO:0007669"/>
    <property type="project" value="UniProtKB-KW"/>
</dbReference>
<dbReference type="SMART" id="SM00304">
    <property type="entry name" value="HAMP"/>
    <property type="match status" value="1"/>
</dbReference>
<sequence length="553" mass="62934">MSIRVKVLLVVLPILVLSLFVTGMSSYFLATSGITRIARSFLSFKTDELEKYMQSQWKTLVDSGLSEREDMRAATKAGIASFAASIIRSSTENILAVKDDGTLEFSTSPIDISADWDNIKRSFDSESLTILFKTLVIDEKERVLRGFYFSPFEWYVLVTEEKNTFYSDVDKITMQTTYILVASIIIASLLILFFVGYLLRPLASVVNTMQGIISSTDLSSRVPVEYHDEIGEMSHTFNIMVEGLEKAYNSIKNYALEAVIARKNEMKVRNIFQKYVPQDLIDQFFEHPESLLVGDNRVLAILFSDIRSFTTISEGMMPDELVNSLNKYFEKMVDIITSRNGIVDKYIGDAIMAFYGAPVKRPDDAYNAVMSGLEMLEGVREFNKHQIAEGKPEFRIGVGINYGLVTVGNIGCEKKIDYTVIGDMVNLASRLEGLTKQYRQELIISESLHMKVKDQLPCRLLDTVAVKGKKRGVRIFTVKKELNPKEKEIWDMHNEAMELYYARRFDEASVLFNRVLELSPDDFPAQELSHRCRLFVVEPPPEDWDGVQKMLSK</sequence>
<accession>A0ABU9U9D9</accession>
<dbReference type="InterPro" id="IPR001054">
    <property type="entry name" value="A/G_cyclase"/>
</dbReference>
<reference evidence="4 5" key="1">
    <citation type="submission" date="2024-03" db="EMBL/GenBank/DDBJ databases">
        <title>Ignisphaera cupida sp. nov., a hyperthermophilic hydrolytic archaeon from a hot spring of Kamchatka, and proposal of Ignisphaeraceae fam. nov.</title>
        <authorList>
            <person name="Podosokorskaya O.A."/>
            <person name="Elcheninov A.G."/>
            <person name="Maltseva A.I."/>
            <person name="Zayulina K.S."/>
            <person name="Novikov A."/>
            <person name="Merkel A.Y."/>
        </authorList>
    </citation>
    <scope>NUCLEOTIDE SEQUENCE [LARGE SCALE GENOMIC DNA]</scope>
    <source>
        <strain evidence="4 5">38H-sp</strain>
    </source>
</reference>
<evidence type="ECO:0000256" key="1">
    <source>
        <dbReference type="SAM" id="Phobius"/>
    </source>
</evidence>
<dbReference type="CDD" id="cd06225">
    <property type="entry name" value="HAMP"/>
    <property type="match status" value="1"/>
</dbReference>
<proteinExistence type="predicted"/>
<protein>
    <submittedName>
        <fullName evidence="4">Adenylate/guanylate cyclase domain-containing protein</fullName>
        <ecNumber evidence="4">2.7.7.-</ecNumber>
    </submittedName>
</protein>
<gene>
    <name evidence="4" type="ORF">WKV44_01875</name>
</gene>
<dbReference type="InterPro" id="IPR003660">
    <property type="entry name" value="HAMP_dom"/>
</dbReference>
<dbReference type="Gene3D" id="3.30.70.1230">
    <property type="entry name" value="Nucleotide cyclase"/>
    <property type="match status" value="1"/>
</dbReference>
<keyword evidence="5" id="KW-1185">Reference proteome</keyword>
<dbReference type="SUPFAM" id="SSF55073">
    <property type="entry name" value="Nucleotide cyclase"/>
    <property type="match status" value="1"/>
</dbReference>
<keyword evidence="1" id="KW-0472">Membrane</keyword>
<name>A0ABU9U9D9_9SPIR</name>
<dbReference type="PANTHER" id="PTHR43081:SF1">
    <property type="entry name" value="ADENYLATE CYCLASE, TERMINAL-DIFFERENTIATION SPECIFIC"/>
    <property type="match status" value="1"/>
</dbReference>
<dbReference type="Pfam" id="PF00211">
    <property type="entry name" value="Guanylate_cyc"/>
    <property type="match status" value="1"/>
</dbReference>
<organism evidence="4 5">
    <name type="scientific">Rarispira pelagica</name>
    <dbReference type="NCBI Taxonomy" id="3141764"/>
    <lineage>
        <taxon>Bacteria</taxon>
        <taxon>Pseudomonadati</taxon>
        <taxon>Spirochaetota</taxon>
        <taxon>Spirochaetia</taxon>
        <taxon>Winmispirales</taxon>
        <taxon>Winmispiraceae</taxon>
        <taxon>Rarispira</taxon>
    </lineage>
</organism>
<dbReference type="Proteomes" id="UP001466331">
    <property type="component" value="Unassembled WGS sequence"/>
</dbReference>
<dbReference type="InterPro" id="IPR029787">
    <property type="entry name" value="Nucleotide_cyclase"/>
</dbReference>
<dbReference type="Pfam" id="PF00672">
    <property type="entry name" value="HAMP"/>
    <property type="match status" value="1"/>
</dbReference>
<evidence type="ECO:0000259" key="3">
    <source>
        <dbReference type="PROSITE" id="PS50885"/>
    </source>
</evidence>
<keyword evidence="4" id="KW-0548">Nucleotidyltransferase</keyword>
<dbReference type="Gene3D" id="6.10.340.10">
    <property type="match status" value="1"/>
</dbReference>
<dbReference type="PROSITE" id="PS50885">
    <property type="entry name" value="HAMP"/>
    <property type="match status" value="1"/>
</dbReference>
<evidence type="ECO:0000313" key="5">
    <source>
        <dbReference type="Proteomes" id="UP001466331"/>
    </source>
</evidence>
<keyword evidence="1" id="KW-1133">Transmembrane helix</keyword>
<dbReference type="PANTHER" id="PTHR43081">
    <property type="entry name" value="ADENYLATE CYCLASE, TERMINAL-DIFFERENTIATION SPECIFIC-RELATED"/>
    <property type="match status" value="1"/>
</dbReference>
<dbReference type="SMART" id="SM00044">
    <property type="entry name" value="CYCc"/>
    <property type="match status" value="1"/>
</dbReference>
<dbReference type="PROSITE" id="PS50125">
    <property type="entry name" value="GUANYLATE_CYCLASE_2"/>
    <property type="match status" value="1"/>
</dbReference>
<keyword evidence="4" id="KW-0808">Transferase</keyword>
<dbReference type="EC" id="2.7.7.-" evidence="4"/>
<feature type="domain" description="Guanylate cyclase" evidence="2">
    <location>
        <begin position="300"/>
        <end position="432"/>
    </location>
</feature>
<feature type="domain" description="HAMP" evidence="3">
    <location>
        <begin position="196"/>
        <end position="249"/>
    </location>
</feature>